<dbReference type="Gene3D" id="3.40.1410.10">
    <property type="entry name" value="Chorismate lyase-like"/>
    <property type="match status" value="1"/>
</dbReference>
<gene>
    <name evidence="1" type="ORF">CD178_00564</name>
</gene>
<evidence type="ECO:0000313" key="1">
    <source>
        <dbReference type="EMBL" id="AXY21380.1"/>
    </source>
</evidence>
<protein>
    <recommendedName>
        <fullName evidence="3">Chorismate pyruvate-lyase</fullName>
    </recommendedName>
</protein>
<proteinExistence type="predicted"/>
<dbReference type="AlphaFoldDB" id="A0A347W937"/>
<evidence type="ECO:0000313" key="2">
    <source>
        <dbReference type="Proteomes" id="UP000264120"/>
    </source>
</evidence>
<dbReference type="KEGG" id="ksc:CD178_00564"/>
<dbReference type="SUPFAM" id="SSF64288">
    <property type="entry name" value="Chorismate lyase-like"/>
    <property type="match status" value="1"/>
</dbReference>
<dbReference type="EMBL" id="CP023036">
    <property type="protein sequence ID" value="AXY21380.1"/>
    <property type="molecule type" value="Genomic_DNA"/>
</dbReference>
<reference evidence="1 2" key="1">
    <citation type="submission" date="2017-08" db="EMBL/GenBank/DDBJ databases">
        <title>Complete genome sequence of Gluconacetobacter saccharivorans CV1 isolated from Fermented Vinegar.</title>
        <authorList>
            <person name="Kim S.-Y."/>
        </authorList>
    </citation>
    <scope>NUCLEOTIDE SEQUENCE [LARGE SCALE GENOMIC DNA]</scope>
    <source>
        <strain evidence="1 2">CV1</strain>
    </source>
</reference>
<evidence type="ECO:0008006" key="3">
    <source>
        <dbReference type="Google" id="ProtNLM"/>
    </source>
</evidence>
<dbReference type="InterPro" id="IPR028978">
    <property type="entry name" value="Chorismate_lyase_/UTRA_dom_sf"/>
</dbReference>
<organism evidence="1 2">
    <name type="scientific">Komagataeibacter saccharivorans</name>
    <dbReference type="NCBI Taxonomy" id="265959"/>
    <lineage>
        <taxon>Bacteria</taxon>
        <taxon>Pseudomonadati</taxon>
        <taxon>Pseudomonadota</taxon>
        <taxon>Alphaproteobacteria</taxon>
        <taxon>Acetobacterales</taxon>
        <taxon>Acetobacteraceae</taxon>
        <taxon>Komagataeibacter</taxon>
    </lineage>
</organism>
<dbReference type="Proteomes" id="UP000264120">
    <property type="component" value="Chromosome"/>
</dbReference>
<name>A0A347W937_9PROT</name>
<sequence>MAAATGMVWAGTAPAAASGWPDTPSGRARMLAAIQELEITLLTHPSATRALEEWCATHRMADRPVVVAHKVAGNSPETVPERVRTDLAVTATQAIRHRQVQLVCGAHVLSVADNWYVPDRLTAQMNDALDQTDMPFGHVVAPLHFSRERLEFVRLWSPSDEKPPVAADAMIVPPAIILRQRAVLRDAHGLPFSEVVETYTSQTLDFTPAPQTPPTR</sequence>
<accession>A0A347W937</accession>
<dbReference type="RefSeq" id="WP_254057950.1">
    <property type="nucleotide sequence ID" value="NZ_CP023036.1"/>
</dbReference>
<keyword evidence="2" id="KW-1185">Reference proteome</keyword>